<dbReference type="AlphaFoldDB" id="A0A8K0JMW3"/>
<gene>
    <name evidence="3" type="ORF">FFLO_03031</name>
</gene>
<keyword evidence="2" id="KW-0687">Ribonucleoprotein</keyword>
<proteinExistence type="predicted"/>
<dbReference type="EMBL" id="JABELV010000053">
    <property type="protein sequence ID" value="KAG7553524.1"/>
    <property type="molecule type" value="Genomic_DNA"/>
</dbReference>
<dbReference type="OrthoDB" id="361870at2759"/>
<organism evidence="3 4">
    <name type="scientific">Filobasidium floriforme</name>
    <dbReference type="NCBI Taxonomy" id="5210"/>
    <lineage>
        <taxon>Eukaryota</taxon>
        <taxon>Fungi</taxon>
        <taxon>Dikarya</taxon>
        <taxon>Basidiomycota</taxon>
        <taxon>Agaricomycotina</taxon>
        <taxon>Tremellomycetes</taxon>
        <taxon>Filobasidiales</taxon>
        <taxon>Filobasidiaceae</taxon>
        <taxon>Filobasidium</taxon>
    </lineage>
</organism>
<dbReference type="Proteomes" id="UP000812966">
    <property type="component" value="Unassembled WGS sequence"/>
</dbReference>
<dbReference type="GO" id="GO:1990904">
    <property type="term" value="C:ribonucleoprotein complex"/>
    <property type="evidence" value="ECO:0007669"/>
    <property type="project" value="UniProtKB-KW"/>
</dbReference>
<dbReference type="InterPro" id="IPR034704">
    <property type="entry name" value="Ribosomal_bL28/bL31-like_sf"/>
</dbReference>
<reference evidence="3" key="1">
    <citation type="submission" date="2020-04" db="EMBL/GenBank/DDBJ databases">
        <title>Analysis of mating type loci in Filobasidium floriforme.</title>
        <authorList>
            <person name="Nowrousian M."/>
        </authorList>
    </citation>
    <scope>NUCLEOTIDE SEQUENCE</scope>
    <source>
        <strain evidence="3">CBS 6242</strain>
    </source>
</reference>
<protein>
    <submittedName>
        <fullName evidence="3">Uncharacterized protein</fullName>
    </submittedName>
</protein>
<keyword evidence="4" id="KW-1185">Reference proteome</keyword>
<evidence type="ECO:0000313" key="4">
    <source>
        <dbReference type="Proteomes" id="UP000812966"/>
    </source>
</evidence>
<dbReference type="SUPFAM" id="SSF143800">
    <property type="entry name" value="L28p-like"/>
    <property type="match status" value="1"/>
</dbReference>
<keyword evidence="1" id="KW-0689">Ribosomal protein</keyword>
<evidence type="ECO:0000313" key="3">
    <source>
        <dbReference type="EMBL" id="KAG7553524.1"/>
    </source>
</evidence>
<sequence length="139" mass="15382">MPSIAPRPSLLSLRKTLPPILNLPSTSTGNNVPKSLHKTRRTWITNTHRIDQPVRVLECAHRDKYGRGVLKGIKMRARDVKSFDKAGGVEGALLSQSPNNFTPFGKQLRADLFTRLHGLRDPSAPSTNSVFSLGMGTRR</sequence>
<evidence type="ECO:0000256" key="1">
    <source>
        <dbReference type="ARBA" id="ARBA00022980"/>
    </source>
</evidence>
<evidence type="ECO:0000256" key="2">
    <source>
        <dbReference type="ARBA" id="ARBA00023274"/>
    </source>
</evidence>
<dbReference type="GO" id="GO:0005840">
    <property type="term" value="C:ribosome"/>
    <property type="evidence" value="ECO:0007669"/>
    <property type="project" value="UniProtKB-KW"/>
</dbReference>
<comment type="caution">
    <text evidence="3">The sequence shown here is derived from an EMBL/GenBank/DDBJ whole genome shotgun (WGS) entry which is preliminary data.</text>
</comment>
<accession>A0A8K0JMW3</accession>
<name>A0A8K0JMW3_9TREE</name>